<keyword evidence="2" id="KW-1185">Reference proteome</keyword>
<name>A0A1A9V2L3_GLOAU</name>
<evidence type="ECO:0008006" key="3">
    <source>
        <dbReference type="Google" id="ProtNLM"/>
    </source>
</evidence>
<accession>A0A1A9V2L3</accession>
<dbReference type="Proteomes" id="UP000078200">
    <property type="component" value="Unassembled WGS sequence"/>
</dbReference>
<dbReference type="EnsemblMetazoa" id="GAUT023739-RA">
    <property type="protein sequence ID" value="GAUT023739-PA"/>
    <property type="gene ID" value="GAUT023739"/>
</dbReference>
<proteinExistence type="predicted"/>
<evidence type="ECO:0000313" key="1">
    <source>
        <dbReference type="EnsemblMetazoa" id="GAUT023739-PA"/>
    </source>
</evidence>
<sequence>MYAQEDNSDFIDREGVTRVYTYDTQLPCSILETFSFVPSQNSMSLGYVCCWFEQNLIPYRGLKQGAPSCGIELQTPVLEQRNLFTEKSTRDVDDVLNASIASLAAGWRFTPPYSKPQQVSSPSSRKAFAAQIFMEKLPMMPSHWTLLYNPNQHGLKAIRFLRHVLGYGGPTLILIHAENDQTHLFAAPGEWKVTHLYLGGDGS</sequence>
<reference evidence="1" key="1">
    <citation type="submission" date="2020-05" db="UniProtKB">
        <authorList>
            <consortium name="EnsemblMetazoa"/>
        </authorList>
    </citation>
    <scope>IDENTIFICATION</scope>
    <source>
        <strain evidence="1">TTRI</strain>
    </source>
</reference>
<evidence type="ECO:0000313" key="2">
    <source>
        <dbReference type="Proteomes" id="UP000078200"/>
    </source>
</evidence>
<dbReference type="VEuPathDB" id="VectorBase:GAUT023739"/>
<dbReference type="AlphaFoldDB" id="A0A1A9V2L3"/>
<protein>
    <recommendedName>
        <fullName evidence="3">TLDc domain-containing protein</fullName>
    </recommendedName>
</protein>
<organism evidence="1 2">
    <name type="scientific">Glossina austeni</name>
    <name type="common">Savannah tsetse fly</name>
    <dbReference type="NCBI Taxonomy" id="7395"/>
    <lineage>
        <taxon>Eukaryota</taxon>
        <taxon>Metazoa</taxon>
        <taxon>Ecdysozoa</taxon>
        <taxon>Arthropoda</taxon>
        <taxon>Hexapoda</taxon>
        <taxon>Insecta</taxon>
        <taxon>Pterygota</taxon>
        <taxon>Neoptera</taxon>
        <taxon>Endopterygota</taxon>
        <taxon>Diptera</taxon>
        <taxon>Brachycera</taxon>
        <taxon>Muscomorpha</taxon>
        <taxon>Hippoboscoidea</taxon>
        <taxon>Glossinidae</taxon>
        <taxon>Glossina</taxon>
    </lineage>
</organism>